<name>A0A1I3C0Q5_9ACTN</name>
<dbReference type="PANTHER" id="PTHR40078">
    <property type="entry name" value="INTEGRAL MEMBRANE PROTEIN-RELATED"/>
    <property type="match status" value="1"/>
</dbReference>
<dbReference type="PANTHER" id="PTHR40078:SF1">
    <property type="entry name" value="INTEGRAL MEMBRANE PROTEIN"/>
    <property type="match status" value="1"/>
</dbReference>
<dbReference type="STRING" id="1005945.SAMN05216561_101438"/>
<dbReference type="Proteomes" id="UP000198649">
    <property type="component" value="Unassembled WGS sequence"/>
</dbReference>
<keyword evidence="1" id="KW-1133">Transmembrane helix</keyword>
<keyword evidence="1" id="KW-0472">Membrane</keyword>
<proteinExistence type="predicted"/>
<accession>A0A1I3C0Q5</accession>
<dbReference type="EMBL" id="FOQG01000001">
    <property type="protein sequence ID" value="SFH68198.1"/>
    <property type="molecule type" value="Genomic_DNA"/>
</dbReference>
<organism evidence="2 3">
    <name type="scientific">Nocardioides psychrotolerans</name>
    <dbReference type="NCBI Taxonomy" id="1005945"/>
    <lineage>
        <taxon>Bacteria</taxon>
        <taxon>Bacillati</taxon>
        <taxon>Actinomycetota</taxon>
        <taxon>Actinomycetes</taxon>
        <taxon>Propionibacteriales</taxon>
        <taxon>Nocardioidaceae</taxon>
        <taxon>Nocardioides</taxon>
    </lineage>
</organism>
<evidence type="ECO:0000256" key="1">
    <source>
        <dbReference type="SAM" id="Phobius"/>
    </source>
</evidence>
<reference evidence="2 3" key="1">
    <citation type="submission" date="2016-10" db="EMBL/GenBank/DDBJ databases">
        <authorList>
            <person name="de Groot N.N."/>
        </authorList>
    </citation>
    <scope>NUCLEOTIDE SEQUENCE [LARGE SCALE GENOMIC DNA]</scope>
    <source>
        <strain evidence="2 3">CGMCC 1.11156</strain>
    </source>
</reference>
<evidence type="ECO:0000313" key="3">
    <source>
        <dbReference type="Proteomes" id="UP000198649"/>
    </source>
</evidence>
<gene>
    <name evidence="2" type="ORF">SAMN05216561_101438</name>
</gene>
<sequence>MLTVVTRLVVSCTVLGIGVGLLLTAALGSDGYSTMINGISLALELDFWIVNLAVGIVLVGVAWARGLRPGVGTVVQPVVVGAVVTAVLAVLEQPEQWWARAALLAISLPVVAIGVAGYLAEGAGAGPTEAAAIALDPPVPFRWSYGLVQGGGAVIGWLCGAAVGPGTLLVIVLLGPMVSWVSTLARAQPARH</sequence>
<feature type="transmembrane region" description="Helical" evidence="1">
    <location>
        <begin position="97"/>
        <end position="120"/>
    </location>
</feature>
<feature type="transmembrane region" description="Helical" evidence="1">
    <location>
        <begin position="47"/>
        <end position="64"/>
    </location>
</feature>
<dbReference type="AlphaFoldDB" id="A0A1I3C0Q5"/>
<dbReference type="Pfam" id="PF19700">
    <property type="entry name" value="DUF6198"/>
    <property type="match status" value="1"/>
</dbReference>
<feature type="transmembrane region" description="Helical" evidence="1">
    <location>
        <begin position="71"/>
        <end position="91"/>
    </location>
</feature>
<protein>
    <submittedName>
        <fullName evidence="2">Uncharacterized membrane protein YczE</fullName>
    </submittedName>
</protein>
<keyword evidence="1" id="KW-0812">Transmembrane</keyword>
<evidence type="ECO:0000313" key="2">
    <source>
        <dbReference type="EMBL" id="SFH68198.1"/>
    </source>
</evidence>
<dbReference type="RefSeq" id="WP_091109999.1">
    <property type="nucleotide sequence ID" value="NZ_BKAF01000001.1"/>
</dbReference>
<dbReference type="InterPro" id="IPR038750">
    <property type="entry name" value="YczE/YyaS-like"/>
</dbReference>
<keyword evidence="3" id="KW-1185">Reference proteome</keyword>
<dbReference type="OrthoDB" id="3746604at2"/>